<comment type="similarity">
    <text evidence="3">Belongs to the glycosyl hydrolase 51 family.</text>
</comment>
<evidence type="ECO:0000256" key="5">
    <source>
        <dbReference type="ARBA" id="ARBA00022729"/>
    </source>
</evidence>
<dbReference type="GO" id="GO:0046373">
    <property type="term" value="P:L-arabinose metabolic process"/>
    <property type="evidence" value="ECO:0007669"/>
    <property type="project" value="InterPro"/>
</dbReference>
<keyword evidence="5 9" id="KW-0732">Signal</keyword>
<evidence type="ECO:0000256" key="9">
    <source>
        <dbReference type="SAM" id="SignalP"/>
    </source>
</evidence>
<dbReference type="SUPFAM" id="SSF51445">
    <property type="entry name" value="(Trans)glycosidases"/>
    <property type="match status" value="1"/>
</dbReference>
<feature type="chain" id="PRO_5041380363" description="non-reducing end alpha-L-arabinofuranosidase" evidence="9">
    <location>
        <begin position="23"/>
        <end position="678"/>
    </location>
</feature>
<dbReference type="PANTHER" id="PTHR31776">
    <property type="entry name" value="ALPHA-L-ARABINOFURANOSIDASE 1"/>
    <property type="match status" value="1"/>
</dbReference>
<accession>A0AA40K9L1</accession>
<feature type="region of interest" description="Disordered" evidence="8">
    <location>
        <begin position="653"/>
        <end position="678"/>
    </location>
</feature>
<protein>
    <recommendedName>
        <fullName evidence="4">non-reducing end alpha-L-arabinofuranosidase</fullName>
        <ecNumber evidence="4">3.2.1.55</ecNumber>
    </recommendedName>
</protein>
<dbReference type="InterPro" id="IPR010720">
    <property type="entry name" value="Alpha-L-AF_C"/>
</dbReference>
<dbReference type="GO" id="GO:0046556">
    <property type="term" value="F:alpha-L-arabinofuranosidase activity"/>
    <property type="evidence" value="ECO:0007669"/>
    <property type="project" value="UniProtKB-EC"/>
</dbReference>
<dbReference type="EMBL" id="JAUKUD010000003">
    <property type="protein sequence ID" value="KAK0750497.1"/>
    <property type="molecule type" value="Genomic_DNA"/>
</dbReference>
<reference evidence="11" key="1">
    <citation type="submission" date="2023-06" db="EMBL/GenBank/DDBJ databases">
        <title>Genome-scale phylogeny and comparative genomics of the fungal order Sordariales.</title>
        <authorList>
            <consortium name="Lawrence Berkeley National Laboratory"/>
            <person name="Hensen N."/>
            <person name="Bonometti L."/>
            <person name="Westerberg I."/>
            <person name="Brannstrom I.O."/>
            <person name="Guillou S."/>
            <person name="Cros-Aarteil S."/>
            <person name="Calhoun S."/>
            <person name="Haridas S."/>
            <person name="Kuo A."/>
            <person name="Mondo S."/>
            <person name="Pangilinan J."/>
            <person name="Riley R."/>
            <person name="LaButti K."/>
            <person name="Andreopoulos B."/>
            <person name="Lipzen A."/>
            <person name="Chen C."/>
            <person name="Yanf M."/>
            <person name="Daum C."/>
            <person name="Ng V."/>
            <person name="Clum A."/>
            <person name="Steindorff A."/>
            <person name="Ohm R."/>
            <person name="Martin F."/>
            <person name="Silar P."/>
            <person name="Natvig D."/>
            <person name="Lalanne C."/>
            <person name="Gautier V."/>
            <person name="Ament-velasquez S.L."/>
            <person name="Kruys A."/>
            <person name="Hutchinson M.I."/>
            <person name="Powell A.J."/>
            <person name="Barry K."/>
            <person name="Miller A.N."/>
            <person name="Grigoriev I.V."/>
            <person name="Debuchy R."/>
            <person name="Gladieux P."/>
            <person name="Thoren M.H."/>
            <person name="Johannesson H."/>
        </authorList>
    </citation>
    <scope>NUCLEOTIDE SEQUENCE</scope>
    <source>
        <strain evidence="11">SMH3187-1</strain>
    </source>
</reference>
<feature type="compositionally biased region" description="Basic and acidic residues" evidence="8">
    <location>
        <begin position="653"/>
        <end position="668"/>
    </location>
</feature>
<feature type="compositionally biased region" description="Basic residues" evidence="8">
    <location>
        <begin position="669"/>
        <end position="678"/>
    </location>
</feature>
<evidence type="ECO:0000256" key="3">
    <source>
        <dbReference type="ARBA" id="ARBA00007186"/>
    </source>
</evidence>
<feature type="signal peptide" evidence="9">
    <location>
        <begin position="1"/>
        <end position="22"/>
    </location>
</feature>
<keyword evidence="12" id="KW-1185">Reference proteome</keyword>
<dbReference type="Pfam" id="PF06964">
    <property type="entry name" value="Alpha-L-AF_C"/>
    <property type="match status" value="1"/>
</dbReference>
<evidence type="ECO:0000256" key="1">
    <source>
        <dbReference type="ARBA" id="ARBA00001462"/>
    </source>
</evidence>
<evidence type="ECO:0000256" key="2">
    <source>
        <dbReference type="ARBA" id="ARBA00004834"/>
    </source>
</evidence>
<evidence type="ECO:0000313" key="12">
    <source>
        <dbReference type="Proteomes" id="UP001172155"/>
    </source>
</evidence>
<evidence type="ECO:0000256" key="4">
    <source>
        <dbReference type="ARBA" id="ARBA00012670"/>
    </source>
</evidence>
<gene>
    <name evidence="11" type="ORF">B0T18DRAFT_366823</name>
</gene>
<dbReference type="Pfam" id="PF22848">
    <property type="entry name" value="ASD1_dom"/>
    <property type="match status" value="1"/>
</dbReference>
<dbReference type="PANTHER" id="PTHR31776:SF0">
    <property type="entry name" value="ALPHA-L-ARABINOFURANOSIDASE 1"/>
    <property type="match status" value="1"/>
</dbReference>
<comment type="catalytic activity">
    <reaction evidence="1">
        <text>Hydrolysis of terminal non-reducing alpha-L-arabinofuranoside residues in alpha-L-arabinosides.</text>
        <dbReference type="EC" id="3.2.1.55"/>
    </reaction>
</comment>
<keyword evidence="6" id="KW-0378">Hydrolase</keyword>
<feature type="domain" description="Alpha-L-arabinofuranosidase C-terminal" evidence="10">
    <location>
        <begin position="472"/>
        <end position="646"/>
    </location>
</feature>
<evidence type="ECO:0000256" key="8">
    <source>
        <dbReference type="SAM" id="MobiDB-lite"/>
    </source>
</evidence>
<dbReference type="EC" id="3.2.1.55" evidence="4"/>
<dbReference type="InterPro" id="IPR055235">
    <property type="entry name" value="ASD1_cat"/>
</dbReference>
<proteinExistence type="inferred from homology"/>
<sequence>MVSLKSTLLAGLALAAQQAVLAVDLAVKPTGGNKTSPIFYGLMHEDINNSGDGGIYAELIRNRAFQSSLKYPVSLDGWTPIPATTTLELKKLASPLSSALPYSVSVSGGGKAGKIGLANSGFWGMDVKAATRYAGSFYVRGAYKGAFTASLQSALGEKEVFGSVEVQSKSVADGWTQHEYVLVPVKNAPNSNNTLAITFDAAGVEGTGGLDFNLVSLFPPTWKGRKNGLRVDLAEAFAALNPKFLRFPGGNMLMGHTLGTFWRWNETIGPLKDRPGSDGTWEYPISTGMGLIEYMEWADDLKAEPILGVYAGLALDGNYTSEAETDHFVQWALDEFEFLTGDVSTPWGAKRAALGYPKPWTIKYVEIGNEDWLAGRPTSYDAYKAYRFPKFYNAFKAKHPQVQLIASPSVYDGFVAPADVVGDWHPYLTPDGLVDRFNRTDRLTQANRTLIGETAATHPNGGLAWDGPLASNPWWQGSVAEAIFLLGTERNADRVIGACYAPQMRNLNRWQWGMTLVQHAADTALTTYSTSWHVWKLLGQHVITKTLPVTVSNGKINPLYFVAGDSEHDTTIVKLAVYNSTTPVPVNLKIESVEAGTAATLITLTGPADPYAINDPFLRTNVVKETTTKLVAGEDGAFTFSLPQLSVAVLETEKKGGKGKGKGDEGKGKGKKARRMNM</sequence>
<evidence type="ECO:0000313" key="11">
    <source>
        <dbReference type="EMBL" id="KAK0750497.1"/>
    </source>
</evidence>
<comment type="caution">
    <text evidence="11">The sequence shown here is derived from an EMBL/GenBank/DDBJ whole genome shotgun (WGS) entry which is preliminary data.</text>
</comment>
<dbReference type="InterPro" id="IPR051563">
    <property type="entry name" value="Glycosyl_Hydrolase_51"/>
</dbReference>
<evidence type="ECO:0000256" key="7">
    <source>
        <dbReference type="ARBA" id="ARBA00023180"/>
    </source>
</evidence>
<dbReference type="SMART" id="SM00813">
    <property type="entry name" value="Alpha-L-AF_C"/>
    <property type="match status" value="1"/>
</dbReference>
<dbReference type="Gene3D" id="2.60.40.1180">
    <property type="entry name" value="Golgi alpha-mannosidase II"/>
    <property type="match status" value="1"/>
</dbReference>
<keyword evidence="7" id="KW-0325">Glycoprotein</keyword>
<dbReference type="InterPro" id="IPR013780">
    <property type="entry name" value="Glyco_hydro_b"/>
</dbReference>
<comment type="pathway">
    <text evidence="2">Glycan metabolism; L-arabinan degradation.</text>
</comment>
<dbReference type="Proteomes" id="UP001172155">
    <property type="component" value="Unassembled WGS sequence"/>
</dbReference>
<dbReference type="Gene3D" id="3.20.20.80">
    <property type="entry name" value="Glycosidases"/>
    <property type="match status" value="1"/>
</dbReference>
<evidence type="ECO:0000256" key="6">
    <source>
        <dbReference type="ARBA" id="ARBA00022801"/>
    </source>
</evidence>
<evidence type="ECO:0000259" key="10">
    <source>
        <dbReference type="SMART" id="SM00813"/>
    </source>
</evidence>
<name>A0AA40K9L1_9PEZI</name>
<dbReference type="AlphaFoldDB" id="A0AA40K9L1"/>
<dbReference type="InterPro" id="IPR017853">
    <property type="entry name" value="GH"/>
</dbReference>
<organism evidence="11 12">
    <name type="scientific">Schizothecium vesticola</name>
    <dbReference type="NCBI Taxonomy" id="314040"/>
    <lineage>
        <taxon>Eukaryota</taxon>
        <taxon>Fungi</taxon>
        <taxon>Dikarya</taxon>
        <taxon>Ascomycota</taxon>
        <taxon>Pezizomycotina</taxon>
        <taxon>Sordariomycetes</taxon>
        <taxon>Sordariomycetidae</taxon>
        <taxon>Sordariales</taxon>
        <taxon>Schizotheciaceae</taxon>
        <taxon>Schizothecium</taxon>
    </lineage>
</organism>